<evidence type="ECO:0000256" key="1">
    <source>
        <dbReference type="ARBA" id="ARBA00004429"/>
    </source>
</evidence>
<organism evidence="10">
    <name type="scientific">marine metagenome</name>
    <dbReference type="NCBI Taxonomy" id="408172"/>
    <lineage>
        <taxon>unclassified sequences</taxon>
        <taxon>metagenomes</taxon>
        <taxon>ecological metagenomes</taxon>
    </lineage>
</organism>
<evidence type="ECO:0000256" key="2">
    <source>
        <dbReference type="ARBA" id="ARBA00022448"/>
    </source>
</evidence>
<gene>
    <name evidence="10" type="ORF">METZ01_LOCUS95788</name>
</gene>
<evidence type="ECO:0000256" key="4">
    <source>
        <dbReference type="ARBA" id="ARBA00022519"/>
    </source>
</evidence>
<feature type="non-terminal residue" evidence="10">
    <location>
        <position position="336"/>
    </location>
</feature>
<dbReference type="PROSITE" id="PS50928">
    <property type="entry name" value="ABC_TM1"/>
    <property type="match status" value="1"/>
</dbReference>
<keyword evidence="7 8" id="KW-0472">Membrane</keyword>
<evidence type="ECO:0000256" key="7">
    <source>
        <dbReference type="ARBA" id="ARBA00023136"/>
    </source>
</evidence>
<evidence type="ECO:0000313" key="10">
    <source>
        <dbReference type="EMBL" id="SVA42934.1"/>
    </source>
</evidence>
<dbReference type="PANTHER" id="PTHR43357:SF3">
    <property type="entry name" value="FE(3+)-TRANSPORT SYSTEM PERMEASE PROTEIN FBPB 2"/>
    <property type="match status" value="1"/>
</dbReference>
<comment type="subcellular location">
    <subcellularLocation>
        <location evidence="1">Cell inner membrane</location>
        <topology evidence="1">Multi-pass membrane protein</topology>
    </subcellularLocation>
</comment>
<feature type="transmembrane region" description="Helical" evidence="8">
    <location>
        <begin position="7"/>
        <end position="31"/>
    </location>
</feature>
<dbReference type="EMBL" id="UINC01009579">
    <property type="protein sequence ID" value="SVA42934.1"/>
    <property type="molecule type" value="Genomic_DNA"/>
</dbReference>
<evidence type="ECO:0000259" key="9">
    <source>
        <dbReference type="PROSITE" id="PS50928"/>
    </source>
</evidence>
<dbReference type="SUPFAM" id="SSF161098">
    <property type="entry name" value="MetI-like"/>
    <property type="match status" value="1"/>
</dbReference>
<dbReference type="GO" id="GO:0055085">
    <property type="term" value="P:transmembrane transport"/>
    <property type="evidence" value="ECO:0007669"/>
    <property type="project" value="InterPro"/>
</dbReference>
<feature type="transmembrane region" description="Helical" evidence="8">
    <location>
        <begin position="287"/>
        <end position="311"/>
    </location>
</feature>
<reference evidence="10" key="1">
    <citation type="submission" date="2018-05" db="EMBL/GenBank/DDBJ databases">
        <authorList>
            <person name="Lanie J.A."/>
            <person name="Ng W.-L."/>
            <person name="Kazmierczak K.M."/>
            <person name="Andrzejewski T.M."/>
            <person name="Davidsen T.M."/>
            <person name="Wayne K.J."/>
            <person name="Tettelin H."/>
            <person name="Glass J.I."/>
            <person name="Rusch D."/>
            <person name="Podicherti R."/>
            <person name="Tsui H.-C.T."/>
            <person name="Winkler M.E."/>
        </authorList>
    </citation>
    <scope>NUCLEOTIDE SEQUENCE</scope>
</reference>
<dbReference type="AlphaFoldDB" id="A0A381VRR0"/>
<feature type="transmembrane region" description="Helical" evidence="8">
    <location>
        <begin position="193"/>
        <end position="217"/>
    </location>
</feature>
<feature type="domain" description="ABC transmembrane type-1" evidence="9">
    <location>
        <begin position="53"/>
        <end position="253"/>
    </location>
</feature>
<keyword evidence="3" id="KW-1003">Cell membrane</keyword>
<keyword evidence="5 8" id="KW-0812">Transmembrane</keyword>
<proteinExistence type="predicted"/>
<feature type="transmembrane region" description="Helical" evidence="8">
    <location>
        <begin position="88"/>
        <end position="109"/>
    </location>
</feature>
<evidence type="ECO:0000256" key="3">
    <source>
        <dbReference type="ARBA" id="ARBA00022475"/>
    </source>
</evidence>
<keyword evidence="2" id="KW-0813">Transport</keyword>
<feature type="transmembrane region" description="Helical" evidence="8">
    <location>
        <begin position="237"/>
        <end position="254"/>
    </location>
</feature>
<feature type="non-terminal residue" evidence="10">
    <location>
        <position position="1"/>
    </location>
</feature>
<dbReference type="CDD" id="cd06261">
    <property type="entry name" value="TM_PBP2"/>
    <property type="match status" value="1"/>
</dbReference>
<dbReference type="InterPro" id="IPR000515">
    <property type="entry name" value="MetI-like"/>
</dbReference>
<evidence type="ECO:0000256" key="6">
    <source>
        <dbReference type="ARBA" id="ARBA00022989"/>
    </source>
</evidence>
<evidence type="ECO:0000256" key="8">
    <source>
        <dbReference type="SAM" id="Phobius"/>
    </source>
</evidence>
<dbReference type="GO" id="GO:0005886">
    <property type="term" value="C:plasma membrane"/>
    <property type="evidence" value="ECO:0007669"/>
    <property type="project" value="UniProtKB-SubCell"/>
</dbReference>
<dbReference type="Pfam" id="PF00528">
    <property type="entry name" value="BPD_transp_1"/>
    <property type="match status" value="1"/>
</dbReference>
<feature type="transmembrane region" description="Helical" evidence="8">
    <location>
        <begin position="135"/>
        <end position="154"/>
    </location>
</feature>
<protein>
    <recommendedName>
        <fullName evidence="9">ABC transmembrane type-1 domain-containing protein</fullName>
    </recommendedName>
</protein>
<evidence type="ECO:0000256" key="5">
    <source>
        <dbReference type="ARBA" id="ARBA00022692"/>
    </source>
</evidence>
<keyword evidence="6 8" id="KW-1133">Transmembrane helix</keyword>
<accession>A0A381VRR0</accession>
<keyword evidence="4" id="KW-0997">Cell inner membrane</keyword>
<dbReference type="PANTHER" id="PTHR43357">
    <property type="entry name" value="INNER MEMBRANE ABC TRANSPORTER PERMEASE PROTEIN YDCV"/>
    <property type="match status" value="1"/>
</dbReference>
<dbReference type="InterPro" id="IPR035906">
    <property type="entry name" value="MetI-like_sf"/>
</dbReference>
<dbReference type="Gene3D" id="1.10.3720.10">
    <property type="entry name" value="MetI-like"/>
    <property type="match status" value="1"/>
</dbReference>
<feature type="transmembrane region" description="Helical" evidence="8">
    <location>
        <begin position="51"/>
        <end position="76"/>
    </location>
</feature>
<name>A0A381VRR0_9ZZZZ</name>
<sequence>MTHVHSIPIVLAITCIIIATIAVSPMAYIVLKAVNADFESWMWLLRWNTVIILWHSLLLSVTVTTVSALIALPIALLTCRTNIRLRNFWDVATAIPLVIPSYVGAYLFISAVGPKGIIQNIVEPLFGWERLPDMYGFPGAVFVLALLNYPYVLLTLRSAINRIDPAEEESARLLGLNPFATLLRITIPQIRPALMSGSLLVALYTLSDFGAVSILRYKTFTWSIYNQYEASFDRNTAALLSVLLCVLATSFVYFESIMRGRLKYFRVSTGSARLQPKVRLGLWQLPCIFFCATIVLVSVVIPVSVLTYWLLRGISSGENLSIFFGASLNSLILAIL</sequence>